<reference evidence="4 5" key="1">
    <citation type="journal article" date="1998" name="Science">
        <title>Genome sequence of the nematode C. elegans: a platform for investigating biology.</title>
        <authorList>
            <consortium name="The C. elegans sequencing consortium"/>
            <person name="Sulson J.E."/>
            <person name="Waterston R."/>
        </authorList>
    </citation>
    <scope>NUCLEOTIDE SEQUENCE [LARGE SCALE GENOMIC DNA]</scope>
    <source>
        <strain evidence="4 5">Bristol N2</strain>
    </source>
</reference>
<dbReference type="GeneID" id="180624"/>
<dbReference type="PhylomeDB" id="Q23612"/>
<proteinExistence type="evidence at protein level"/>
<organism evidence="4 5">
    <name type="scientific">Caenorhabditis elegans</name>
    <dbReference type="NCBI Taxonomy" id="6239"/>
    <lineage>
        <taxon>Eukaryota</taxon>
        <taxon>Metazoa</taxon>
        <taxon>Ecdysozoa</taxon>
        <taxon>Nematoda</taxon>
        <taxon>Chromadorea</taxon>
        <taxon>Rhabditida</taxon>
        <taxon>Rhabditina</taxon>
        <taxon>Rhabditomorpha</taxon>
        <taxon>Rhabditoidea</taxon>
        <taxon>Rhabditidae</taxon>
        <taxon>Peloderinae</taxon>
        <taxon>Caenorhabditis</taxon>
    </lineage>
</organism>
<evidence type="ECO:0000313" key="4">
    <source>
        <dbReference type="EMBL" id="CCD69241.1"/>
    </source>
</evidence>
<evidence type="ECO:0000313" key="6">
    <source>
        <dbReference type="WormBase" id="ZK816.5"/>
    </source>
</evidence>
<dbReference type="STRING" id="6239.ZK816.5.1"/>
<keyword evidence="5" id="KW-1185">Reference proteome</keyword>
<dbReference type="SUPFAM" id="SSF51735">
    <property type="entry name" value="NAD(P)-binding Rossmann-fold domains"/>
    <property type="match status" value="1"/>
</dbReference>
<dbReference type="HOGENOM" id="CLU_010194_14_1_1"/>
<dbReference type="OrthoDB" id="1933717at2759"/>
<comment type="similarity">
    <text evidence="2">Belongs to the short-chain dehydrogenases/reductases (SDR) family.</text>
</comment>
<dbReference type="WormBase" id="ZK816.5">
    <property type="protein sequence ID" value="CE39082"/>
    <property type="gene ID" value="WBGene00000989"/>
    <property type="gene designation" value="dhs-26"/>
</dbReference>
<dbReference type="eggNOG" id="KOG0725">
    <property type="taxonomic scope" value="Eukaryota"/>
</dbReference>
<dbReference type="KEGG" id="cel:CELE_ZK816.5"/>
<dbReference type="InterPro" id="IPR036291">
    <property type="entry name" value="NAD(P)-bd_dom_sf"/>
</dbReference>
<dbReference type="InterPro" id="IPR020904">
    <property type="entry name" value="Sc_DH/Rdtase_CS"/>
</dbReference>
<name>Q23612_CAEEL</name>
<dbReference type="OMA" id="YCGKAVV"/>
<dbReference type="UCSC" id="ZK816.5">
    <property type="organism name" value="c. elegans"/>
</dbReference>
<keyword evidence="3" id="KW-1133">Transmembrane helix</keyword>
<dbReference type="Bgee" id="WBGene00000989">
    <property type="expression patterns" value="Expressed in adult organism and 1 other cell type or tissue"/>
</dbReference>
<keyword evidence="3" id="KW-0812">Transmembrane</keyword>
<dbReference type="InterPro" id="IPR002347">
    <property type="entry name" value="SDR_fam"/>
</dbReference>
<accession>Q23612</accession>
<feature type="transmembrane region" description="Helical" evidence="3">
    <location>
        <begin position="155"/>
        <end position="175"/>
    </location>
</feature>
<dbReference type="PRINTS" id="PR00080">
    <property type="entry name" value="SDRFAMILY"/>
</dbReference>
<protein>
    <submittedName>
        <fullName evidence="4">DeHydrogenases, Short chain</fullName>
    </submittedName>
</protein>
<dbReference type="CTD" id="180624"/>
<dbReference type="PANTHER" id="PTHR44147">
    <property type="entry name" value="DEHYDROGENASE/REDUCTASE SDR FAMILY MEMBER 1"/>
    <property type="match status" value="1"/>
</dbReference>
<dbReference type="PRINTS" id="PR00081">
    <property type="entry name" value="GDHRDH"/>
</dbReference>
<dbReference type="PaxDb" id="6239-ZK816.5"/>
<evidence type="ECO:0007829" key="7">
    <source>
        <dbReference type="PeptideAtlas" id="Q23612"/>
    </source>
</evidence>
<keyword evidence="7" id="KW-1267">Proteomics identification</keyword>
<dbReference type="CDD" id="cd09763">
    <property type="entry name" value="DHRS1-like_SDR_c"/>
    <property type="match status" value="1"/>
</dbReference>
<evidence type="ECO:0000256" key="3">
    <source>
        <dbReference type="SAM" id="Phobius"/>
    </source>
</evidence>
<dbReference type="EMBL" id="BX284606">
    <property type="protein sequence ID" value="CCD69241.1"/>
    <property type="molecule type" value="Genomic_DNA"/>
</dbReference>
<dbReference type="Proteomes" id="UP000001940">
    <property type="component" value="Chromosome X"/>
</dbReference>
<dbReference type="FunCoup" id="Q23612">
    <property type="interactions" value="313"/>
</dbReference>
<dbReference type="PIR" id="T29604">
    <property type="entry name" value="T29604"/>
</dbReference>
<gene>
    <name evidence="4 6" type="primary">dhs-26</name>
    <name evidence="4" type="ORF">CELE_ZK816.5</name>
    <name evidence="6" type="ORF">ZK816.5</name>
</gene>
<evidence type="ECO:0000256" key="1">
    <source>
        <dbReference type="ARBA" id="ARBA00023002"/>
    </source>
</evidence>
<dbReference type="AlphaFoldDB" id="Q23612"/>
<dbReference type="RefSeq" id="NP_508580.2">
    <property type="nucleotide sequence ID" value="NM_076179.5"/>
</dbReference>
<dbReference type="PANTHER" id="PTHR44147:SF3">
    <property type="entry name" value="DEHYDROGENASES, SHORT CHAIN"/>
    <property type="match status" value="1"/>
</dbReference>
<dbReference type="PeptideAtlas" id="Q23612"/>
<keyword evidence="3" id="KW-0472">Membrane</keyword>
<dbReference type="PROSITE" id="PS00061">
    <property type="entry name" value="ADH_SHORT"/>
    <property type="match status" value="1"/>
</dbReference>
<dbReference type="GO" id="GO:0016491">
    <property type="term" value="F:oxidoreductase activity"/>
    <property type="evidence" value="ECO:0007669"/>
    <property type="project" value="UniProtKB-KW"/>
</dbReference>
<dbReference type="Gene3D" id="3.40.50.720">
    <property type="entry name" value="NAD(P)-binding Rossmann-like Domain"/>
    <property type="match status" value="1"/>
</dbReference>
<dbReference type="AGR" id="WB:WBGene00000989"/>
<evidence type="ECO:0000256" key="2">
    <source>
        <dbReference type="RuleBase" id="RU000363"/>
    </source>
</evidence>
<sequence length="321" mass="35489">MSLKSKIAIVTGASRGCGRGVALQLAEAGCTLYITGRAPSKTLSSELTYLPTLEGTAEECRKRGGICHVRYVDHSNMDEVEKFFDEVASETDNQLDILVNNAFSAVTKCGSGDTRKFFERDPEIWDDINNVGLRNQYYCSVYGTRIMRKNGMKGLIVNISSLGGIMYLFTVAYGVGKMALDRMSSDMAQELQDTGITVISLWPSAVKTELITNMIETSAGSWGATENKMFLNGESTEYCGKAVVAIAADPKKKYWNGSTLITTDMGNYYSYTDIDGRIPTNMRQLRGLLSLAGYHSMAGWCPEWVNLPGWAITLWQNKIHY</sequence>
<evidence type="ECO:0000313" key="5">
    <source>
        <dbReference type="Proteomes" id="UP000001940"/>
    </source>
</evidence>
<dbReference type="SMR" id="Q23612"/>
<dbReference type="Pfam" id="PF00106">
    <property type="entry name" value="adh_short"/>
    <property type="match status" value="1"/>
</dbReference>
<dbReference type="InParanoid" id="Q23612"/>
<keyword evidence="1" id="KW-0560">Oxidoreductase</keyword>